<dbReference type="GO" id="GO:0003729">
    <property type="term" value="F:mRNA binding"/>
    <property type="evidence" value="ECO:0007669"/>
    <property type="project" value="TreeGrafter"/>
</dbReference>
<dbReference type="PANTHER" id="PTHR23092">
    <property type="entry name" value="POLY(A) RNA POLYMERASE"/>
    <property type="match status" value="1"/>
</dbReference>
<evidence type="ECO:0000259" key="7">
    <source>
        <dbReference type="Pfam" id="PF22600"/>
    </source>
</evidence>
<dbReference type="EC" id="2.7.7.19" evidence="2"/>
<evidence type="ECO:0000313" key="8">
    <source>
        <dbReference type="EMBL" id="KAF2819757.1"/>
    </source>
</evidence>
<dbReference type="Pfam" id="PF22600">
    <property type="entry name" value="MTPAP-like_central"/>
    <property type="match status" value="1"/>
</dbReference>
<evidence type="ECO:0000256" key="4">
    <source>
        <dbReference type="ARBA" id="ARBA00022842"/>
    </source>
</evidence>
<proteinExistence type="inferred from homology"/>
<feature type="domain" description="Poly(A) RNA polymerase mitochondrial-like central palm" evidence="7">
    <location>
        <begin position="168"/>
        <end position="302"/>
    </location>
</feature>
<feature type="region of interest" description="Disordered" evidence="5">
    <location>
        <begin position="579"/>
        <end position="602"/>
    </location>
</feature>
<dbReference type="InterPro" id="IPR054708">
    <property type="entry name" value="MTPAP-like_central"/>
</dbReference>
<dbReference type="Gene3D" id="1.10.1410.10">
    <property type="match status" value="1"/>
</dbReference>
<keyword evidence="3" id="KW-0479">Metal-binding</keyword>
<feature type="compositionally biased region" description="Basic and acidic residues" evidence="5">
    <location>
        <begin position="635"/>
        <end position="657"/>
    </location>
</feature>
<dbReference type="GO" id="GO:1990817">
    <property type="term" value="F:poly(A) RNA polymerase activity"/>
    <property type="evidence" value="ECO:0007669"/>
    <property type="project" value="UniProtKB-EC"/>
</dbReference>
<reference evidence="8" key="1">
    <citation type="journal article" date="2020" name="Stud. Mycol.">
        <title>101 Dothideomycetes genomes: a test case for predicting lifestyles and emergence of pathogens.</title>
        <authorList>
            <person name="Haridas S."/>
            <person name="Albert R."/>
            <person name="Binder M."/>
            <person name="Bloem J."/>
            <person name="Labutti K."/>
            <person name="Salamov A."/>
            <person name="Andreopoulos B."/>
            <person name="Baker S."/>
            <person name="Barry K."/>
            <person name="Bills G."/>
            <person name="Bluhm B."/>
            <person name="Cannon C."/>
            <person name="Castanera R."/>
            <person name="Culley D."/>
            <person name="Daum C."/>
            <person name="Ezra D."/>
            <person name="Gonzalez J."/>
            <person name="Henrissat B."/>
            <person name="Kuo A."/>
            <person name="Liang C."/>
            <person name="Lipzen A."/>
            <person name="Lutzoni F."/>
            <person name="Magnuson J."/>
            <person name="Mondo S."/>
            <person name="Nolan M."/>
            <person name="Ohm R."/>
            <person name="Pangilinan J."/>
            <person name="Park H.-J."/>
            <person name="Ramirez L."/>
            <person name="Alfaro M."/>
            <person name="Sun H."/>
            <person name="Tritt A."/>
            <person name="Yoshinaga Y."/>
            <person name="Zwiers L.-H."/>
            <person name="Turgeon B."/>
            <person name="Goodwin S."/>
            <person name="Spatafora J."/>
            <person name="Crous P."/>
            <person name="Grigoriev I."/>
        </authorList>
    </citation>
    <scope>NUCLEOTIDE SEQUENCE</scope>
    <source>
        <strain evidence="8">CBS 113818</strain>
    </source>
</reference>
<keyword evidence="9" id="KW-1185">Reference proteome</keyword>
<evidence type="ECO:0000256" key="5">
    <source>
        <dbReference type="SAM" id="MobiDB-lite"/>
    </source>
</evidence>
<evidence type="ECO:0000259" key="6">
    <source>
        <dbReference type="Pfam" id="PF03828"/>
    </source>
</evidence>
<dbReference type="InterPro" id="IPR045862">
    <property type="entry name" value="Trf4-like"/>
</dbReference>
<evidence type="ECO:0000256" key="2">
    <source>
        <dbReference type="ARBA" id="ARBA00012388"/>
    </source>
</evidence>
<evidence type="ECO:0000256" key="3">
    <source>
        <dbReference type="ARBA" id="ARBA00022723"/>
    </source>
</evidence>
<dbReference type="Gene3D" id="3.30.460.10">
    <property type="entry name" value="Beta Polymerase, domain 2"/>
    <property type="match status" value="1"/>
</dbReference>
<feature type="compositionally biased region" description="Polar residues" evidence="5">
    <location>
        <begin position="39"/>
        <end position="50"/>
    </location>
</feature>
<sequence length="657" mass="74173">MKPPRTRLTCRAHNRFSPSLVLWQHFIGTDRPFLHRQRFSSTTAESTQDGPDSGLSKSDAKLGQEDNVQSETPKLRIRKQTTRKGEWHPAKAGASAAKNVRKQYDQNVASLTAADKLLAAARASFECETDYEGVVVEPMVSPIPCMESDLPWCLPKEKMTMSGMDRLRTEIARFCEYSRPTYHEALARRHLIEQVRAHVAEILPHHDLEVFGSERTGLALATSDIDLRLLPKERLEDAGPANLPPKPEKRTEGWKSLQQLHWQGLARHKAYMLVNFRHARYPLISLQDRNSGLDVQIVLANDTSPSREIMKRYMAQYPYLRDLYLVVKTLFDVRGLSDVFRGGFGSYTLFMMIVASIKHSPHSCKDAAGGLINFLRFYRNFQTEGWGISIEPPILFDKKEHRVLTDTTRAKLNDKSIKPLPPYMLCLRDPADETNDLGRKGIAIKHVQRTFVKLCYDLDRHIKHNTRPSLLGPLVGSSYMLNKAHREKLRRYGAKLSTQLKASLAATAKMVRDREKDPRADETEEEKVQARLSQAARDAKAQRATEDRNKKLREEADRIAVLEHGDAMASILGMPAVGHETAQESELPQAKETEDVQPGEGVRIKYTAAKDIGVQYSRKKLDSVDDFPIQEAGSEAEKRSMDSALADEAKGSEKVSG</sequence>
<dbReference type="GO" id="GO:0043634">
    <property type="term" value="P:polyadenylation-dependent ncRNA catabolic process"/>
    <property type="evidence" value="ECO:0007669"/>
    <property type="project" value="TreeGrafter"/>
</dbReference>
<feature type="domain" description="PAP-associated" evidence="6">
    <location>
        <begin position="371"/>
        <end position="435"/>
    </location>
</feature>
<feature type="compositionally biased region" description="Basic and acidic residues" evidence="5">
    <location>
        <begin position="537"/>
        <end position="552"/>
    </location>
</feature>
<dbReference type="SUPFAM" id="SSF81631">
    <property type="entry name" value="PAP/OAS1 substrate-binding domain"/>
    <property type="match status" value="1"/>
</dbReference>
<dbReference type="GO" id="GO:0010605">
    <property type="term" value="P:negative regulation of macromolecule metabolic process"/>
    <property type="evidence" value="ECO:0007669"/>
    <property type="project" value="UniProtKB-ARBA"/>
</dbReference>
<dbReference type="GO" id="GO:0031499">
    <property type="term" value="C:TRAMP complex"/>
    <property type="evidence" value="ECO:0007669"/>
    <property type="project" value="TreeGrafter"/>
</dbReference>
<comment type="similarity">
    <text evidence="1">Belongs to the DNA polymerase type-B-like family.</text>
</comment>
<evidence type="ECO:0000256" key="1">
    <source>
        <dbReference type="ARBA" id="ARBA00008593"/>
    </source>
</evidence>
<protein>
    <recommendedName>
        <fullName evidence="2">polynucleotide adenylyltransferase</fullName>
        <ecNumber evidence="2">2.7.7.19</ecNumber>
    </recommendedName>
</protein>
<feature type="region of interest" description="Disordered" evidence="5">
    <location>
        <begin position="39"/>
        <end position="73"/>
    </location>
</feature>
<dbReference type="OrthoDB" id="273917at2759"/>
<feature type="region of interest" description="Disordered" evidence="5">
    <location>
        <begin position="533"/>
        <end position="552"/>
    </location>
</feature>
<dbReference type="PANTHER" id="PTHR23092:SF15">
    <property type="entry name" value="INACTIVE NON-CANONICAL POLY(A) RNA POLYMERASE PROTEIN TRF4-2-RELATED"/>
    <property type="match status" value="1"/>
</dbReference>
<organism evidence="8 9">
    <name type="scientific">Ophiobolus disseminans</name>
    <dbReference type="NCBI Taxonomy" id="1469910"/>
    <lineage>
        <taxon>Eukaryota</taxon>
        <taxon>Fungi</taxon>
        <taxon>Dikarya</taxon>
        <taxon>Ascomycota</taxon>
        <taxon>Pezizomycotina</taxon>
        <taxon>Dothideomycetes</taxon>
        <taxon>Pleosporomycetidae</taxon>
        <taxon>Pleosporales</taxon>
        <taxon>Pleosporineae</taxon>
        <taxon>Phaeosphaeriaceae</taxon>
        <taxon>Ophiobolus</taxon>
    </lineage>
</organism>
<keyword evidence="4" id="KW-0460">Magnesium</keyword>
<dbReference type="SUPFAM" id="SSF81301">
    <property type="entry name" value="Nucleotidyltransferase"/>
    <property type="match status" value="1"/>
</dbReference>
<accession>A0A6A6ZHQ9</accession>
<dbReference type="GO" id="GO:0005730">
    <property type="term" value="C:nucleolus"/>
    <property type="evidence" value="ECO:0007669"/>
    <property type="project" value="TreeGrafter"/>
</dbReference>
<dbReference type="CDD" id="cd05402">
    <property type="entry name" value="NT_PAP_TUTase"/>
    <property type="match status" value="1"/>
</dbReference>
<dbReference type="EMBL" id="MU006243">
    <property type="protein sequence ID" value="KAF2819757.1"/>
    <property type="molecule type" value="Genomic_DNA"/>
</dbReference>
<dbReference type="GO" id="GO:0031123">
    <property type="term" value="P:RNA 3'-end processing"/>
    <property type="evidence" value="ECO:0007669"/>
    <property type="project" value="TreeGrafter"/>
</dbReference>
<feature type="region of interest" description="Disordered" evidence="5">
    <location>
        <begin position="620"/>
        <end position="657"/>
    </location>
</feature>
<dbReference type="InterPro" id="IPR002058">
    <property type="entry name" value="PAP_assoc"/>
</dbReference>
<name>A0A6A6ZHQ9_9PLEO</name>
<dbReference type="Pfam" id="PF03828">
    <property type="entry name" value="PAP_assoc"/>
    <property type="match status" value="1"/>
</dbReference>
<dbReference type="AlphaFoldDB" id="A0A6A6ZHQ9"/>
<dbReference type="Proteomes" id="UP000799424">
    <property type="component" value="Unassembled WGS sequence"/>
</dbReference>
<gene>
    <name evidence="8" type="ORF">CC86DRAFT_334778</name>
</gene>
<dbReference type="GO" id="GO:0046872">
    <property type="term" value="F:metal ion binding"/>
    <property type="evidence" value="ECO:0007669"/>
    <property type="project" value="UniProtKB-KW"/>
</dbReference>
<dbReference type="InterPro" id="IPR043519">
    <property type="entry name" value="NT_sf"/>
</dbReference>
<evidence type="ECO:0000313" key="9">
    <source>
        <dbReference type="Proteomes" id="UP000799424"/>
    </source>
</evidence>